<dbReference type="RefSeq" id="WP_246789472.1">
    <property type="nucleotide sequence ID" value="NZ_AUBI01000015.1"/>
</dbReference>
<dbReference type="PANTHER" id="PTHR11895">
    <property type="entry name" value="TRANSAMIDASE"/>
    <property type="match status" value="1"/>
</dbReference>
<dbReference type="Proteomes" id="UP000321635">
    <property type="component" value="Unassembled WGS sequence"/>
</dbReference>
<dbReference type="NCBIfam" id="NF005450">
    <property type="entry name" value="PRK07042.1"/>
    <property type="match status" value="1"/>
</dbReference>
<dbReference type="InterPro" id="IPR023631">
    <property type="entry name" value="Amidase_dom"/>
</dbReference>
<dbReference type="STRING" id="1120919.GCA_000429165_03099"/>
<dbReference type="GO" id="GO:0003824">
    <property type="term" value="F:catalytic activity"/>
    <property type="evidence" value="ECO:0007669"/>
    <property type="project" value="InterPro"/>
</dbReference>
<dbReference type="InterPro" id="IPR036928">
    <property type="entry name" value="AS_sf"/>
</dbReference>
<evidence type="ECO:0000313" key="2">
    <source>
        <dbReference type="EMBL" id="GEN61108.1"/>
    </source>
</evidence>
<organism evidence="2 3">
    <name type="scientific">Acetobacter nitrogenifigens DSM 23921 = NBRC 105050</name>
    <dbReference type="NCBI Taxonomy" id="1120919"/>
    <lineage>
        <taxon>Bacteria</taxon>
        <taxon>Pseudomonadati</taxon>
        <taxon>Pseudomonadota</taxon>
        <taxon>Alphaproteobacteria</taxon>
        <taxon>Acetobacterales</taxon>
        <taxon>Acetobacteraceae</taxon>
        <taxon>Acetobacter</taxon>
    </lineage>
</organism>
<accession>A0A511XDT0</accession>
<sequence length="478" mass="50966">MGDTPMLERLPMTRLHALDATAMLSGYASGDFTPRDVIESLNAHVTQWEPQLCALYAWEPERALTEAAASTERWRKGEPQGALDGVPATVKELIATEGHPIPLGTAALEPAPATADAPCAARLREAGAIIFAKTTIPDFGMLSSGLSSFHHLARNPWDLSTNPGGSSAGAAAAAAACYGPLHVGTDIGGSVRLPAAWCGLTGFKPTLGRIPIDPYYTGRCAGPMTRGVADAALMMATLSLPDSRDATSLPYEQVDWFAPAEPPVGLRVGLMLDAGCGMSLDPEIAVAIEAAARIFEDAGAVVVPVSPVMNQAILDGVDVFWRAKFWGDIKDLDESKRSLVLPYITEWARGGEDVSGVEAVRGFNRTFELRATCAELFDSVDVVISPVTPNVSFPADWASPLNDPARPFDHCAWTLPWNMSEQPAISVNCGFSQEGTPIGLQIVTPRYKDLQALQLAAWFESQCGRVERWPGEADSPPA</sequence>
<evidence type="ECO:0000259" key="1">
    <source>
        <dbReference type="Pfam" id="PF01425"/>
    </source>
</evidence>
<proteinExistence type="predicted"/>
<keyword evidence="3" id="KW-1185">Reference proteome</keyword>
<gene>
    <name evidence="2" type="ORF">ANI02nite_29920</name>
</gene>
<dbReference type="EMBL" id="BJYF01000026">
    <property type="protein sequence ID" value="GEN61108.1"/>
    <property type="molecule type" value="Genomic_DNA"/>
</dbReference>
<reference evidence="2 3" key="1">
    <citation type="submission" date="2019-07" db="EMBL/GenBank/DDBJ databases">
        <title>Whole genome shotgun sequence of Acetobacter nitrogenifigens NBRC 105050.</title>
        <authorList>
            <person name="Hosoyama A."/>
            <person name="Uohara A."/>
            <person name="Ohji S."/>
            <person name="Ichikawa N."/>
        </authorList>
    </citation>
    <scope>NUCLEOTIDE SEQUENCE [LARGE SCALE GENOMIC DNA]</scope>
    <source>
        <strain evidence="2 3">NBRC 105050</strain>
    </source>
</reference>
<dbReference type="Gene3D" id="3.90.1300.10">
    <property type="entry name" value="Amidase signature (AS) domain"/>
    <property type="match status" value="1"/>
</dbReference>
<evidence type="ECO:0000313" key="3">
    <source>
        <dbReference type="Proteomes" id="UP000321635"/>
    </source>
</evidence>
<dbReference type="Pfam" id="PF01425">
    <property type="entry name" value="Amidase"/>
    <property type="match status" value="1"/>
</dbReference>
<comment type="caution">
    <text evidence="2">The sequence shown here is derived from an EMBL/GenBank/DDBJ whole genome shotgun (WGS) entry which is preliminary data.</text>
</comment>
<dbReference type="InterPro" id="IPR000120">
    <property type="entry name" value="Amidase"/>
</dbReference>
<name>A0A511XDT0_9PROT</name>
<feature type="domain" description="Amidase" evidence="1">
    <location>
        <begin position="37"/>
        <end position="451"/>
    </location>
</feature>
<dbReference type="SUPFAM" id="SSF75304">
    <property type="entry name" value="Amidase signature (AS) enzymes"/>
    <property type="match status" value="1"/>
</dbReference>
<protein>
    <submittedName>
        <fullName evidence="2">Amidase</fullName>
    </submittedName>
</protein>
<dbReference type="AlphaFoldDB" id="A0A511XDT0"/>
<dbReference type="PANTHER" id="PTHR11895:SF173">
    <property type="entry name" value="GLUTAMYL-TRNA AMIDOTRANSFERASE SUBUNIT A"/>
    <property type="match status" value="1"/>
</dbReference>